<keyword evidence="4" id="KW-1185">Reference proteome</keyword>
<dbReference type="AlphaFoldDB" id="A0A839QUM7"/>
<dbReference type="RefSeq" id="WP_246370893.1">
    <property type="nucleotide sequence ID" value="NZ_CBCSFZ010000014.1"/>
</dbReference>
<dbReference type="EMBL" id="JACHWP010000004">
    <property type="protein sequence ID" value="MBB3023348.1"/>
    <property type="molecule type" value="Genomic_DNA"/>
</dbReference>
<feature type="transmembrane region" description="Helical" evidence="1">
    <location>
        <begin position="139"/>
        <end position="172"/>
    </location>
</feature>
<protein>
    <recommendedName>
        <fullName evidence="2">DUF4126 domain-containing protein</fullName>
    </recommendedName>
</protein>
<name>A0A839QUM7_9MICO</name>
<organism evidence="3 4">
    <name type="scientific">Helcobacillus massiliensis</name>
    <dbReference type="NCBI Taxonomy" id="521392"/>
    <lineage>
        <taxon>Bacteria</taxon>
        <taxon>Bacillati</taxon>
        <taxon>Actinomycetota</taxon>
        <taxon>Actinomycetes</taxon>
        <taxon>Micrococcales</taxon>
        <taxon>Dermabacteraceae</taxon>
        <taxon>Helcobacillus</taxon>
    </lineage>
</organism>
<dbReference type="Pfam" id="PF13548">
    <property type="entry name" value="DUF4126"/>
    <property type="match status" value="1"/>
</dbReference>
<gene>
    <name evidence="3" type="ORF">FHX50_001640</name>
</gene>
<evidence type="ECO:0000259" key="2">
    <source>
        <dbReference type="Pfam" id="PF13548"/>
    </source>
</evidence>
<evidence type="ECO:0000313" key="4">
    <source>
        <dbReference type="Proteomes" id="UP000568050"/>
    </source>
</evidence>
<reference evidence="3 4" key="1">
    <citation type="submission" date="2020-08" db="EMBL/GenBank/DDBJ databases">
        <title>Sequencing the genomes of 1000 actinobacteria strains.</title>
        <authorList>
            <person name="Klenk H.-P."/>
        </authorList>
    </citation>
    <scope>NUCLEOTIDE SEQUENCE [LARGE SCALE GENOMIC DNA]</scope>
    <source>
        <strain evidence="3 4">DSM 23040</strain>
    </source>
</reference>
<proteinExistence type="predicted"/>
<dbReference type="InterPro" id="IPR025196">
    <property type="entry name" value="DUF4126"/>
</dbReference>
<evidence type="ECO:0000313" key="3">
    <source>
        <dbReference type="EMBL" id="MBB3023348.1"/>
    </source>
</evidence>
<keyword evidence="1" id="KW-0472">Membrane</keyword>
<evidence type="ECO:0000256" key="1">
    <source>
        <dbReference type="SAM" id="Phobius"/>
    </source>
</evidence>
<comment type="caution">
    <text evidence="3">The sequence shown here is derived from an EMBL/GenBank/DDBJ whole genome shotgun (WGS) entry which is preliminary data.</text>
</comment>
<feature type="domain" description="DUF4126" evidence="2">
    <location>
        <begin position="2"/>
        <end position="165"/>
    </location>
</feature>
<keyword evidence="1" id="KW-1133">Transmembrane helix</keyword>
<accession>A0A839QUM7</accession>
<dbReference type="Proteomes" id="UP000568050">
    <property type="component" value="Unassembled WGS sequence"/>
</dbReference>
<sequence>MMTLSSGAVSGIRPYLMLFMLGIADRFFQVGVVPDVMGRTDVLVITGILLVVDFLADKVAFLDSVWDAIHTVVRPIAGGAIGFLLGGETDTANAVVLAAVGAFSALSVHAAKAGTRAVVNASPEPVSNVLVSTGEDIAAVVLALVAVLLPILAGAVAVIVIIGAIAGAFLLFRTARRIRERFRGSEAPAARTAEACMR</sequence>
<keyword evidence="1" id="KW-0812">Transmembrane</keyword>